<dbReference type="Gene3D" id="3.40.50.2300">
    <property type="match status" value="1"/>
</dbReference>
<evidence type="ECO:0000313" key="3">
    <source>
        <dbReference type="EMBL" id="MBE0981390.1"/>
    </source>
</evidence>
<dbReference type="PROSITE" id="PS50110">
    <property type="entry name" value="RESPONSE_REGULATORY"/>
    <property type="match status" value="1"/>
</dbReference>
<keyword evidence="1" id="KW-0597">Phosphoprotein</keyword>
<dbReference type="GO" id="GO:0000160">
    <property type="term" value="P:phosphorelay signal transduction system"/>
    <property type="evidence" value="ECO:0007669"/>
    <property type="project" value="InterPro"/>
</dbReference>
<dbReference type="SUPFAM" id="SSF52172">
    <property type="entry name" value="CheY-like"/>
    <property type="match status" value="1"/>
</dbReference>
<evidence type="ECO:0000259" key="2">
    <source>
        <dbReference type="PROSITE" id="PS50110"/>
    </source>
</evidence>
<dbReference type="Pfam" id="PF00072">
    <property type="entry name" value="Response_reg"/>
    <property type="match status" value="1"/>
</dbReference>
<name>A0AAP1RCU8_ECOLX</name>
<feature type="non-terminal residue" evidence="3">
    <location>
        <position position="79"/>
    </location>
</feature>
<reference evidence="3" key="1">
    <citation type="submission" date="2020-09" db="EMBL/GenBank/DDBJ databases">
        <title>Emerging polyconal dissemination of OXA-244-producing E. coli in France.</title>
        <authorList>
            <person name="Emeraud C."/>
            <person name="Girlich D."/>
            <person name="Bonnin R.A."/>
            <person name="Jousset A.B."/>
            <person name="Naas T."/>
            <person name="Dortet L."/>
        </authorList>
    </citation>
    <scope>NUCLEOTIDE SEQUENCE</scope>
    <source>
        <strain evidence="3">225E3</strain>
    </source>
</reference>
<dbReference type="EMBL" id="JACZOI010000816">
    <property type="protein sequence ID" value="MBE0981390.1"/>
    <property type="molecule type" value="Genomic_DNA"/>
</dbReference>
<dbReference type="RefSeq" id="WP_192525621.1">
    <property type="nucleotide sequence ID" value="NZ_JACZOI010000816.1"/>
</dbReference>
<dbReference type="InterPro" id="IPR011006">
    <property type="entry name" value="CheY-like_superfamily"/>
</dbReference>
<organism evidence="3 4">
    <name type="scientific">Escherichia coli</name>
    <dbReference type="NCBI Taxonomy" id="562"/>
    <lineage>
        <taxon>Bacteria</taxon>
        <taxon>Pseudomonadati</taxon>
        <taxon>Pseudomonadota</taxon>
        <taxon>Gammaproteobacteria</taxon>
        <taxon>Enterobacterales</taxon>
        <taxon>Enterobacteriaceae</taxon>
        <taxon>Escherichia</taxon>
    </lineage>
</organism>
<dbReference type="InterPro" id="IPR001789">
    <property type="entry name" value="Sig_transdc_resp-reg_receiver"/>
</dbReference>
<proteinExistence type="predicted"/>
<comment type="caution">
    <text evidence="3">The sequence shown here is derived from an EMBL/GenBank/DDBJ whole genome shotgun (WGS) entry which is preliminary data.</text>
</comment>
<evidence type="ECO:0000256" key="1">
    <source>
        <dbReference type="PROSITE-ProRule" id="PRU00169"/>
    </source>
</evidence>
<feature type="domain" description="Response regulatory" evidence="2">
    <location>
        <begin position="3"/>
        <end position="79"/>
    </location>
</feature>
<protein>
    <submittedName>
        <fullName evidence="3">Response regulator</fullName>
    </submittedName>
</protein>
<evidence type="ECO:0000313" key="4">
    <source>
        <dbReference type="Proteomes" id="UP000640866"/>
    </source>
</evidence>
<accession>A0AAP1RCU8</accession>
<dbReference type="AlphaFoldDB" id="A0AAP1RCU8"/>
<sequence length="79" mass="8912">MFTIVIVEDEPIELESLRQIISQCVENAAIHEASTGKKAIHLIDQLSQIDMILVDINIPLPKGKQVIEYLKKKNSDTKI</sequence>
<gene>
    <name evidence="3" type="ORF">IH772_30440</name>
</gene>
<dbReference type="Proteomes" id="UP000640866">
    <property type="component" value="Unassembled WGS sequence"/>
</dbReference>
<feature type="modified residue" description="4-aspartylphosphate" evidence="1">
    <location>
        <position position="55"/>
    </location>
</feature>